<reference evidence="1 2" key="1">
    <citation type="submission" date="2018-12" db="EMBL/GenBank/DDBJ databases">
        <authorList>
            <person name="Tiukova I."/>
            <person name="Dainat J."/>
        </authorList>
    </citation>
    <scope>NUCLEOTIDE SEQUENCE [LARGE SCALE GENOMIC DNA]</scope>
</reference>
<proteinExistence type="predicted"/>
<dbReference type="OrthoDB" id="10436782at2759"/>
<dbReference type="Proteomes" id="UP000290900">
    <property type="component" value="Unassembled WGS sequence"/>
</dbReference>
<name>A0A448YF01_BRENA</name>
<dbReference type="InParanoid" id="A0A448YF01"/>
<accession>A0A448YF01</accession>
<dbReference type="EMBL" id="CAACVR010000001">
    <property type="protein sequence ID" value="VEU19458.1"/>
    <property type="molecule type" value="Genomic_DNA"/>
</dbReference>
<protein>
    <submittedName>
        <fullName evidence="1">DEKNAAC100354</fullName>
    </submittedName>
</protein>
<evidence type="ECO:0000313" key="2">
    <source>
        <dbReference type="Proteomes" id="UP000290900"/>
    </source>
</evidence>
<organism evidence="1 2">
    <name type="scientific">Brettanomyces naardenensis</name>
    <name type="common">Yeast</name>
    <dbReference type="NCBI Taxonomy" id="13370"/>
    <lineage>
        <taxon>Eukaryota</taxon>
        <taxon>Fungi</taxon>
        <taxon>Dikarya</taxon>
        <taxon>Ascomycota</taxon>
        <taxon>Saccharomycotina</taxon>
        <taxon>Pichiomycetes</taxon>
        <taxon>Pichiales</taxon>
        <taxon>Pichiaceae</taxon>
        <taxon>Brettanomyces</taxon>
    </lineage>
</organism>
<sequence length="329" mass="37391">MSYSSEWKIPERFRYTDLSNGSRFAVGIRVSGSPLLQILLTDAHDKVYVCICRQRGDFEDLFRANNIFGADDDTIDQVINQFVTIESQISEPSADSSLSLTVSDNRDQLSIKYRDFDFLVPLKEVTEATDKLPIVQQLLKKFADFSFLQSMILMKDQAELDNKNQIILKLLVNQIHNSSSVLGLDSSHDLTDEEIYNHDVVNSMFLSNSGLKRSLSTTPARIRQKVIEMYASEPTGNQFVSTIFNSVFDSQWQAIEADRTDGHQHYTPVYARSATSPNRRKMARVEIKKEDNSLSTHSGPKVNAFKYLMGKKRRKGANPNVSIKYRKLG</sequence>
<dbReference type="AlphaFoldDB" id="A0A448YF01"/>
<keyword evidence="2" id="KW-1185">Reference proteome</keyword>
<gene>
    <name evidence="1" type="ORF">BRENAR_LOCUS195</name>
</gene>
<evidence type="ECO:0000313" key="1">
    <source>
        <dbReference type="EMBL" id="VEU19458.1"/>
    </source>
</evidence>